<evidence type="ECO:0000313" key="7">
    <source>
        <dbReference type="Proteomes" id="UP000266673"/>
    </source>
</evidence>
<dbReference type="InterPro" id="IPR024185">
    <property type="entry name" value="FTHF_cligase-like_sf"/>
</dbReference>
<dbReference type="PANTHER" id="PTHR23407">
    <property type="entry name" value="ATPASE INHIBITOR/5-FORMYLTETRAHYDROFOLATE CYCLO-LIGASE"/>
    <property type="match status" value="1"/>
</dbReference>
<gene>
    <name evidence="6" type="ORF">C2G38_2143301</name>
</gene>
<dbReference type="InterPro" id="IPR002698">
    <property type="entry name" value="FTHF_cligase"/>
</dbReference>
<proteinExistence type="inferred from homology"/>
<dbReference type="GO" id="GO:0035999">
    <property type="term" value="P:tetrahydrofolate interconversion"/>
    <property type="evidence" value="ECO:0007669"/>
    <property type="project" value="TreeGrafter"/>
</dbReference>
<comment type="caution">
    <text evidence="6">The sequence shown here is derived from an EMBL/GenBank/DDBJ whole genome shotgun (WGS) entry which is preliminary data.</text>
</comment>
<dbReference type="GO" id="GO:0005524">
    <property type="term" value="F:ATP binding"/>
    <property type="evidence" value="ECO:0007669"/>
    <property type="project" value="UniProtKB-KW"/>
</dbReference>
<accession>A0A397V0S5</accession>
<evidence type="ECO:0000256" key="2">
    <source>
        <dbReference type="ARBA" id="ARBA00022741"/>
    </source>
</evidence>
<dbReference type="AlphaFoldDB" id="A0A397V0S5"/>
<dbReference type="STRING" id="44941.A0A397V0S5"/>
<evidence type="ECO:0000256" key="5">
    <source>
        <dbReference type="ARBA" id="ARBA00038966"/>
    </source>
</evidence>
<dbReference type="Proteomes" id="UP000266673">
    <property type="component" value="Unassembled WGS sequence"/>
</dbReference>
<dbReference type="GO" id="GO:0005739">
    <property type="term" value="C:mitochondrion"/>
    <property type="evidence" value="ECO:0007669"/>
    <property type="project" value="TreeGrafter"/>
</dbReference>
<keyword evidence="3" id="KW-0067">ATP-binding</keyword>
<evidence type="ECO:0000313" key="6">
    <source>
        <dbReference type="EMBL" id="RIB16005.1"/>
    </source>
</evidence>
<dbReference type="EC" id="6.3.3.2" evidence="5"/>
<dbReference type="GO" id="GO:0030272">
    <property type="term" value="F:5-formyltetrahydrofolate cyclo-ligase activity"/>
    <property type="evidence" value="ECO:0007669"/>
    <property type="project" value="UniProtKB-EC"/>
</dbReference>
<dbReference type="Gene3D" id="3.40.50.10420">
    <property type="entry name" value="NagB/RpiA/CoA transferase-like"/>
    <property type="match status" value="1"/>
</dbReference>
<dbReference type="InterPro" id="IPR037171">
    <property type="entry name" value="NagB/RpiA_transferase-like"/>
</dbReference>
<keyword evidence="7" id="KW-1185">Reference proteome</keyword>
<evidence type="ECO:0000256" key="1">
    <source>
        <dbReference type="ARBA" id="ARBA00010638"/>
    </source>
</evidence>
<dbReference type="PANTHER" id="PTHR23407:SF1">
    <property type="entry name" value="5-FORMYLTETRAHYDROFOLATE CYCLO-LIGASE"/>
    <property type="match status" value="1"/>
</dbReference>
<dbReference type="GO" id="GO:0009396">
    <property type="term" value="P:folic acid-containing compound biosynthetic process"/>
    <property type="evidence" value="ECO:0007669"/>
    <property type="project" value="TreeGrafter"/>
</dbReference>
<dbReference type="OrthoDB" id="2407293at2759"/>
<name>A0A397V0S5_9GLOM</name>
<organism evidence="6 7">
    <name type="scientific">Gigaspora rosea</name>
    <dbReference type="NCBI Taxonomy" id="44941"/>
    <lineage>
        <taxon>Eukaryota</taxon>
        <taxon>Fungi</taxon>
        <taxon>Fungi incertae sedis</taxon>
        <taxon>Mucoromycota</taxon>
        <taxon>Glomeromycotina</taxon>
        <taxon>Glomeromycetes</taxon>
        <taxon>Diversisporales</taxon>
        <taxon>Gigasporaceae</taxon>
        <taxon>Gigaspora</taxon>
    </lineage>
</organism>
<reference evidence="6 7" key="1">
    <citation type="submission" date="2018-06" db="EMBL/GenBank/DDBJ databases">
        <title>Comparative genomics reveals the genomic features of Rhizophagus irregularis, R. cerebriforme, R. diaphanum and Gigaspora rosea, and their symbiotic lifestyle signature.</title>
        <authorList>
            <person name="Morin E."/>
            <person name="San Clemente H."/>
            <person name="Chen E.C.H."/>
            <person name="De La Providencia I."/>
            <person name="Hainaut M."/>
            <person name="Kuo A."/>
            <person name="Kohler A."/>
            <person name="Murat C."/>
            <person name="Tang N."/>
            <person name="Roy S."/>
            <person name="Loubradou J."/>
            <person name="Henrissat B."/>
            <person name="Grigoriev I.V."/>
            <person name="Corradi N."/>
            <person name="Roux C."/>
            <person name="Martin F.M."/>
        </authorList>
    </citation>
    <scope>NUCLEOTIDE SEQUENCE [LARGE SCALE GENOMIC DNA]</scope>
    <source>
        <strain evidence="6 7">DAOM 194757</strain>
    </source>
</reference>
<dbReference type="SUPFAM" id="SSF100950">
    <property type="entry name" value="NagB/RpiA/CoA transferase-like"/>
    <property type="match status" value="1"/>
</dbReference>
<comment type="catalytic activity">
    <reaction evidence="4">
        <text>(6S)-5-formyl-5,6,7,8-tetrahydrofolate + ATP = (6R)-5,10-methenyltetrahydrofolate + ADP + phosphate</text>
        <dbReference type="Rhea" id="RHEA:10488"/>
        <dbReference type="ChEBI" id="CHEBI:30616"/>
        <dbReference type="ChEBI" id="CHEBI:43474"/>
        <dbReference type="ChEBI" id="CHEBI:57455"/>
        <dbReference type="ChEBI" id="CHEBI:57457"/>
        <dbReference type="ChEBI" id="CHEBI:456216"/>
        <dbReference type="EC" id="6.3.3.2"/>
    </reaction>
</comment>
<sequence>MSAADFFNESSKIMPYKGCFFYTKTISYMLSTSTITLRCYRNRKGNFFTGIFVKHTRKKKDTIPRWFFYLMGLAFDLHRNRLGHGKGYYDKYLTKCRQWTKPPIAMALALDSQILKDKDIPVTDSDQKPDFILSPYQDIKI</sequence>
<protein>
    <recommendedName>
        <fullName evidence="5">5-formyltetrahydrofolate cyclo-ligase</fullName>
        <ecNumber evidence="5">6.3.3.2</ecNumber>
    </recommendedName>
</protein>
<evidence type="ECO:0000256" key="4">
    <source>
        <dbReference type="ARBA" id="ARBA00036539"/>
    </source>
</evidence>
<keyword evidence="2" id="KW-0547">Nucleotide-binding</keyword>
<evidence type="ECO:0000256" key="3">
    <source>
        <dbReference type="ARBA" id="ARBA00022840"/>
    </source>
</evidence>
<comment type="similarity">
    <text evidence="1">Belongs to the 5-formyltetrahydrofolate cyclo-ligase family.</text>
</comment>
<dbReference type="Pfam" id="PF01812">
    <property type="entry name" value="5-FTHF_cyc-lig"/>
    <property type="match status" value="1"/>
</dbReference>
<dbReference type="EMBL" id="QKWP01000708">
    <property type="protein sequence ID" value="RIB16005.1"/>
    <property type="molecule type" value="Genomic_DNA"/>
</dbReference>